<dbReference type="Proteomes" id="UP000565441">
    <property type="component" value="Unassembled WGS sequence"/>
</dbReference>
<gene>
    <name evidence="1" type="ORF">D9615_010301</name>
</gene>
<proteinExistence type="predicted"/>
<evidence type="ECO:0000313" key="1">
    <source>
        <dbReference type="EMBL" id="KAF5368703.1"/>
    </source>
</evidence>
<protein>
    <submittedName>
        <fullName evidence="1">Uncharacterized protein</fullName>
    </submittedName>
</protein>
<dbReference type="AlphaFoldDB" id="A0A8H5GP47"/>
<keyword evidence="2" id="KW-1185">Reference proteome</keyword>
<name>A0A8H5GP47_9AGAR</name>
<dbReference type="OrthoDB" id="2976798at2759"/>
<sequence>MIGQPLIGSLRSVLILIDNISPYMSEKEPDPALPVVRTYSSIAPTASTTNPNPFLALKGTDARRWPQDLTIEKEMCSPLRDQLLPRGGLPKQNLGIPPLHSTLYVDKIRTAQQTGDTREILRLIPDLLDHTVRWLCNFNEVNFNYDTEDLLLVADIPLETALCARAAIDGIPAYHYTDAHHRHAFRTGKRLDEIEPPYTEQDADRIDILDLLELLLLAQSQMSHKVPTEWNGGNYTVHMIYPTSTLTQLIVITAHIPHETAFAVQEGHPTMKMVKVTRDIINIDLQADDAQFIDSDLFKVLVGIVQMGIKVGKMTPYYY</sequence>
<evidence type="ECO:0000313" key="2">
    <source>
        <dbReference type="Proteomes" id="UP000565441"/>
    </source>
</evidence>
<reference evidence="1 2" key="1">
    <citation type="journal article" date="2020" name="ISME J.">
        <title>Uncovering the hidden diversity of litter-decomposition mechanisms in mushroom-forming fungi.</title>
        <authorList>
            <person name="Floudas D."/>
            <person name="Bentzer J."/>
            <person name="Ahren D."/>
            <person name="Johansson T."/>
            <person name="Persson P."/>
            <person name="Tunlid A."/>
        </authorList>
    </citation>
    <scope>NUCLEOTIDE SEQUENCE [LARGE SCALE GENOMIC DNA]</scope>
    <source>
        <strain evidence="1 2">CBS 661.87</strain>
    </source>
</reference>
<accession>A0A8H5GP47</accession>
<comment type="caution">
    <text evidence="1">The sequence shown here is derived from an EMBL/GenBank/DDBJ whole genome shotgun (WGS) entry which is preliminary data.</text>
</comment>
<organism evidence="1 2">
    <name type="scientific">Tricholomella constricta</name>
    <dbReference type="NCBI Taxonomy" id="117010"/>
    <lineage>
        <taxon>Eukaryota</taxon>
        <taxon>Fungi</taxon>
        <taxon>Dikarya</taxon>
        <taxon>Basidiomycota</taxon>
        <taxon>Agaricomycotina</taxon>
        <taxon>Agaricomycetes</taxon>
        <taxon>Agaricomycetidae</taxon>
        <taxon>Agaricales</taxon>
        <taxon>Tricholomatineae</taxon>
        <taxon>Lyophyllaceae</taxon>
        <taxon>Tricholomella</taxon>
    </lineage>
</organism>
<dbReference type="EMBL" id="JAACJP010000059">
    <property type="protein sequence ID" value="KAF5368703.1"/>
    <property type="molecule type" value="Genomic_DNA"/>
</dbReference>